<geneLocation type="plasmid" evidence="1 2">
    <name>pRgalR602c</name>
</geneLocation>
<reference evidence="1 2" key="1">
    <citation type="submission" date="2013-11" db="EMBL/GenBank/DDBJ databases">
        <title>Complete genome sequence of Rhizobium gallicum bv. gallicum R602.</title>
        <authorList>
            <person name="Bustos P."/>
            <person name="Santamaria R.I."/>
            <person name="Lozano L."/>
            <person name="Acosta J.L."/>
            <person name="Ormeno-Orrillo E."/>
            <person name="Rogel M.A."/>
            <person name="Romero D."/>
            <person name="Cevallos M.A."/>
            <person name="Martinez-Romero E."/>
            <person name="Gonzalez V."/>
        </authorList>
    </citation>
    <scope>NUCLEOTIDE SEQUENCE [LARGE SCALE GENOMIC DNA]</scope>
    <source>
        <strain evidence="1 2">R602</strain>
        <plasmid evidence="1 2">pRgalR602c</plasmid>
    </source>
</reference>
<evidence type="ECO:0000313" key="1">
    <source>
        <dbReference type="EMBL" id="AJD44939.1"/>
    </source>
</evidence>
<keyword evidence="1" id="KW-0614">Plasmid</keyword>
<dbReference type="HOGENOM" id="CLU_2919582_0_0_5"/>
<dbReference type="EMBL" id="CP006880">
    <property type="protein sequence ID" value="AJD44939.1"/>
    <property type="molecule type" value="Genomic_DNA"/>
</dbReference>
<accession>A0A0B4XAF3</accession>
<gene>
    <name evidence="1" type="ORF">RGR602_PC00906</name>
</gene>
<protein>
    <submittedName>
        <fullName evidence="1">Uncharacterized protein</fullName>
    </submittedName>
</protein>
<organism evidence="1 2">
    <name type="scientific">Rhizobium gallicum bv. gallicum R602sp</name>
    <dbReference type="NCBI Taxonomy" id="1041138"/>
    <lineage>
        <taxon>Bacteria</taxon>
        <taxon>Pseudomonadati</taxon>
        <taxon>Pseudomonadota</taxon>
        <taxon>Alphaproteobacteria</taxon>
        <taxon>Hyphomicrobiales</taxon>
        <taxon>Rhizobiaceae</taxon>
        <taxon>Rhizobium/Agrobacterium group</taxon>
        <taxon>Rhizobium</taxon>
    </lineage>
</organism>
<dbReference type="Proteomes" id="UP000031368">
    <property type="component" value="Plasmid pRgalR602c"/>
</dbReference>
<sequence length="61" mass="6890">MESSFPAKSHKMQHARKRMEAGCGLARLQIRVPAILRRLPTRNRFLSGTEAEAPQSRISKS</sequence>
<keyword evidence="2" id="KW-1185">Reference proteome</keyword>
<dbReference type="KEGG" id="rga:RGR602_PC00906"/>
<proteinExistence type="predicted"/>
<dbReference type="AlphaFoldDB" id="A0A0B4XAF3"/>
<name>A0A0B4XAF3_9HYPH</name>
<evidence type="ECO:0000313" key="2">
    <source>
        <dbReference type="Proteomes" id="UP000031368"/>
    </source>
</evidence>